<gene>
    <name evidence="3" type="ORF">GCM10007269_20630</name>
</gene>
<organism evidence="3 4">
    <name type="scientific">Microbacterium murale</name>
    <dbReference type="NCBI Taxonomy" id="1081040"/>
    <lineage>
        <taxon>Bacteria</taxon>
        <taxon>Bacillati</taxon>
        <taxon>Actinomycetota</taxon>
        <taxon>Actinomycetes</taxon>
        <taxon>Micrococcales</taxon>
        <taxon>Microbacteriaceae</taxon>
        <taxon>Microbacterium</taxon>
    </lineage>
</organism>
<keyword evidence="4" id="KW-1185">Reference proteome</keyword>
<dbReference type="InterPro" id="IPR039422">
    <property type="entry name" value="MarR/SlyA-like"/>
</dbReference>
<dbReference type="PROSITE" id="PS50995">
    <property type="entry name" value="HTH_MARR_2"/>
    <property type="match status" value="1"/>
</dbReference>
<evidence type="ECO:0000259" key="2">
    <source>
        <dbReference type="PROSITE" id="PS50995"/>
    </source>
</evidence>
<feature type="domain" description="HTH marR-type" evidence="2">
    <location>
        <begin position="18"/>
        <end position="150"/>
    </location>
</feature>
<sequence length="181" mass="19581">MSDPSRPAVLDGDELATWSSLATLLEWLPTALDAQLLGDSEVSHFEYGILYALADAPEATLRMSVLAGYANSSLSRLSRAAARLEKRGWMRRTPDPADGRFTLAILTDAGLAKVEQASPGHVNTVRRLVIDPLTTAQLTQLKEISRLILGAIRQDDGWRPAVDPHAASRVRPSPQRTSSAG</sequence>
<comment type="caution">
    <text evidence="3">The sequence shown here is derived from an EMBL/GenBank/DDBJ whole genome shotgun (WGS) entry which is preliminary data.</text>
</comment>
<dbReference type="Proteomes" id="UP000629365">
    <property type="component" value="Unassembled WGS sequence"/>
</dbReference>
<dbReference type="PANTHER" id="PTHR33164">
    <property type="entry name" value="TRANSCRIPTIONAL REGULATOR, MARR FAMILY"/>
    <property type="match status" value="1"/>
</dbReference>
<evidence type="ECO:0000256" key="1">
    <source>
        <dbReference type="SAM" id="MobiDB-lite"/>
    </source>
</evidence>
<dbReference type="RefSeq" id="WP_188436495.1">
    <property type="nucleotide sequence ID" value="NZ_BMCM01000003.1"/>
</dbReference>
<feature type="region of interest" description="Disordered" evidence="1">
    <location>
        <begin position="160"/>
        <end position="181"/>
    </location>
</feature>
<reference evidence="4" key="1">
    <citation type="journal article" date="2019" name="Int. J. Syst. Evol. Microbiol.">
        <title>The Global Catalogue of Microorganisms (GCM) 10K type strain sequencing project: providing services to taxonomists for standard genome sequencing and annotation.</title>
        <authorList>
            <consortium name="The Broad Institute Genomics Platform"/>
            <consortium name="The Broad Institute Genome Sequencing Center for Infectious Disease"/>
            <person name="Wu L."/>
            <person name="Ma J."/>
        </authorList>
    </citation>
    <scope>NUCLEOTIDE SEQUENCE [LARGE SCALE GENOMIC DNA]</scope>
    <source>
        <strain evidence="4">CCM 7640</strain>
    </source>
</reference>
<name>A0ABQ1RQ28_9MICO</name>
<dbReference type="InterPro" id="IPR000835">
    <property type="entry name" value="HTH_MarR-typ"/>
</dbReference>
<dbReference type="Pfam" id="PF12802">
    <property type="entry name" value="MarR_2"/>
    <property type="match status" value="1"/>
</dbReference>
<dbReference type="EMBL" id="BMCM01000003">
    <property type="protein sequence ID" value="GGD77511.1"/>
    <property type="molecule type" value="Genomic_DNA"/>
</dbReference>
<dbReference type="Gene3D" id="1.10.10.10">
    <property type="entry name" value="Winged helix-like DNA-binding domain superfamily/Winged helix DNA-binding domain"/>
    <property type="match status" value="1"/>
</dbReference>
<evidence type="ECO:0000313" key="3">
    <source>
        <dbReference type="EMBL" id="GGD77511.1"/>
    </source>
</evidence>
<dbReference type="InterPro" id="IPR036390">
    <property type="entry name" value="WH_DNA-bd_sf"/>
</dbReference>
<proteinExistence type="predicted"/>
<evidence type="ECO:0000313" key="4">
    <source>
        <dbReference type="Proteomes" id="UP000629365"/>
    </source>
</evidence>
<dbReference type="InterPro" id="IPR036388">
    <property type="entry name" value="WH-like_DNA-bd_sf"/>
</dbReference>
<dbReference type="PANTHER" id="PTHR33164:SF99">
    <property type="entry name" value="MARR FAMILY REGULATORY PROTEIN"/>
    <property type="match status" value="1"/>
</dbReference>
<dbReference type="SMART" id="SM00347">
    <property type="entry name" value="HTH_MARR"/>
    <property type="match status" value="1"/>
</dbReference>
<protein>
    <submittedName>
        <fullName evidence="3">MarR family transcriptional regulator</fullName>
    </submittedName>
</protein>
<dbReference type="SUPFAM" id="SSF46785">
    <property type="entry name" value="Winged helix' DNA-binding domain"/>
    <property type="match status" value="1"/>
</dbReference>
<accession>A0ABQ1RQ28</accession>